<dbReference type="Pfam" id="PF09548">
    <property type="entry name" value="Spore_III_AB"/>
    <property type="match status" value="1"/>
</dbReference>
<gene>
    <name evidence="2" type="ORF">H6A20_01785</name>
</gene>
<dbReference type="RefSeq" id="WP_204905449.1">
    <property type="nucleotide sequence ID" value="NZ_JACJKS010000002.1"/>
</dbReference>
<evidence type="ECO:0000313" key="2">
    <source>
        <dbReference type="EMBL" id="MBM6947395.1"/>
    </source>
</evidence>
<reference evidence="2" key="1">
    <citation type="submission" date="2020-08" db="EMBL/GenBank/DDBJ databases">
        <authorList>
            <person name="Cejkova D."/>
            <person name="Kubasova T."/>
            <person name="Jahodarova E."/>
            <person name="Rychlik I."/>
        </authorList>
    </citation>
    <scope>NUCLEOTIDE SEQUENCE</scope>
    <source>
        <strain evidence="2">An582</strain>
    </source>
</reference>
<dbReference type="EMBL" id="JACJKS010000002">
    <property type="protein sequence ID" value="MBM6947395.1"/>
    <property type="molecule type" value="Genomic_DNA"/>
</dbReference>
<dbReference type="PIRSF" id="PIRSF021435">
    <property type="entry name" value="SpoIIIAB"/>
    <property type="match status" value="1"/>
</dbReference>
<reference evidence="2" key="2">
    <citation type="journal article" date="2021" name="Sci. Rep.">
        <title>The distribution of antibiotic resistance genes in chicken gut microbiota commensals.</title>
        <authorList>
            <person name="Juricova H."/>
            <person name="Matiasovicova J."/>
            <person name="Kubasova T."/>
            <person name="Cejkova D."/>
            <person name="Rychlik I."/>
        </authorList>
    </citation>
    <scope>NUCLEOTIDE SEQUENCE</scope>
    <source>
        <strain evidence="2">An582</strain>
    </source>
</reference>
<evidence type="ECO:0000256" key="1">
    <source>
        <dbReference type="SAM" id="Phobius"/>
    </source>
</evidence>
<keyword evidence="1" id="KW-0472">Membrane</keyword>
<keyword evidence="1" id="KW-0812">Transmembrane</keyword>
<keyword evidence="1" id="KW-1133">Transmembrane helix</keyword>
<comment type="caution">
    <text evidence="2">The sequence shown here is derived from an EMBL/GenBank/DDBJ whole genome shotgun (WGS) entry which is preliminary data.</text>
</comment>
<dbReference type="InterPro" id="IPR014198">
    <property type="entry name" value="Spore_III_AB"/>
</dbReference>
<feature type="transmembrane region" description="Helical" evidence="1">
    <location>
        <begin position="155"/>
        <end position="171"/>
    </location>
</feature>
<name>A0A939BFV6_9CLOT</name>
<protein>
    <submittedName>
        <fullName evidence="2">Stage III sporulation protein AB</fullName>
    </submittedName>
</protein>
<proteinExistence type="predicted"/>
<sequence>MIRLAGAALVVASATLLGFRASEALDIAYREAEDLHRILCMLQGEIRYARSFLGEALLQIAGSQKDPYKAWLRALHGKMERRQEGSLPAIWEETTRQYLGGLALGREEKERLGGLGLYLGSADAQMQIRHLELYTRHLEEVMEEMRRRIKMQKKLYRILGMSGGILAAVLLI</sequence>
<accession>A0A939BFV6</accession>
<evidence type="ECO:0000313" key="3">
    <source>
        <dbReference type="Proteomes" id="UP000705508"/>
    </source>
</evidence>
<organism evidence="2 3">
    <name type="scientific">Mordavella massiliensis</name>
    <dbReference type="NCBI Taxonomy" id="1871024"/>
    <lineage>
        <taxon>Bacteria</taxon>
        <taxon>Bacillati</taxon>
        <taxon>Bacillota</taxon>
        <taxon>Clostridia</taxon>
        <taxon>Eubacteriales</taxon>
        <taxon>Clostridiaceae</taxon>
        <taxon>Mordavella</taxon>
    </lineage>
</organism>
<dbReference type="Proteomes" id="UP000705508">
    <property type="component" value="Unassembled WGS sequence"/>
</dbReference>
<dbReference type="AlphaFoldDB" id="A0A939BFV6"/>